<sequence>MTEKNKQFTDEKSIISQQFHQHLRVFHDNQQIKKLENFNIDFGRIVARICQQRAIFQDFINLSNQIHEFQQKYYANPSFAEMTVKKLLNLVSFWMLLSILELERVFDNRWL</sequence>
<reference evidence="1" key="1">
    <citation type="submission" date="2021-01" db="EMBL/GenBank/DDBJ databases">
        <authorList>
            <consortium name="Genoscope - CEA"/>
            <person name="William W."/>
        </authorList>
    </citation>
    <scope>NUCLEOTIDE SEQUENCE</scope>
</reference>
<keyword evidence="2" id="KW-1185">Reference proteome</keyword>
<accession>A0A8S1TY27</accession>
<evidence type="ECO:0000313" key="2">
    <source>
        <dbReference type="Proteomes" id="UP000683925"/>
    </source>
</evidence>
<comment type="caution">
    <text evidence="1">The sequence shown here is derived from an EMBL/GenBank/DDBJ whole genome shotgun (WGS) entry which is preliminary data.</text>
</comment>
<protein>
    <submittedName>
        <fullName evidence="1">Uncharacterized protein</fullName>
    </submittedName>
</protein>
<proteinExistence type="predicted"/>
<dbReference type="Proteomes" id="UP000683925">
    <property type="component" value="Unassembled WGS sequence"/>
</dbReference>
<gene>
    <name evidence="1" type="ORF">POCTA_138.1.T0310054</name>
</gene>
<dbReference type="AlphaFoldDB" id="A0A8S1TY27"/>
<dbReference type="EMBL" id="CAJJDP010000031">
    <property type="protein sequence ID" value="CAD8155656.1"/>
    <property type="molecule type" value="Genomic_DNA"/>
</dbReference>
<name>A0A8S1TY27_PAROT</name>
<evidence type="ECO:0000313" key="1">
    <source>
        <dbReference type="EMBL" id="CAD8155656.1"/>
    </source>
</evidence>
<organism evidence="1 2">
    <name type="scientific">Paramecium octaurelia</name>
    <dbReference type="NCBI Taxonomy" id="43137"/>
    <lineage>
        <taxon>Eukaryota</taxon>
        <taxon>Sar</taxon>
        <taxon>Alveolata</taxon>
        <taxon>Ciliophora</taxon>
        <taxon>Intramacronucleata</taxon>
        <taxon>Oligohymenophorea</taxon>
        <taxon>Peniculida</taxon>
        <taxon>Parameciidae</taxon>
        <taxon>Paramecium</taxon>
    </lineage>
</organism>